<dbReference type="PANTHER" id="PTHR47249">
    <property type="entry name" value="VACUOLAR PROTEIN 8"/>
    <property type="match status" value="1"/>
</dbReference>
<dbReference type="RefSeq" id="XP_030830700.1">
    <property type="nucleotide sequence ID" value="XM_030974840.1"/>
</dbReference>
<accession>A0A7M7N454</accession>
<dbReference type="Gene3D" id="1.25.10.10">
    <property type="entry name" value="Leucine-rich Repeat Variant"/>
    <property type="match status" value="4"/>
</dbReference>
<comment type="similarity">
    <text evidence="2">Belongs to the beta-catenin family.</text>
</comment>
<dbReference type="Pfam" id="PF00514">
    <property type="entry name" value="Arm"/>
    <property type="match status" value="5"/>
</dbReference>
<dbReference type="AlphaFoldDB" id="A0A7M7N454"/>
<dbReference type="GO" id="GO:0005774">
    <property type="term" value="C:vacuolar membrane"/>
    <property type="evidence" value="ECO:0007669"/>
    <property type="project" value="UniProtKB-SubCell"/>
</dbReference>
<dbReference type="RefSeq" id="XP_030830698.1">
    <property type="nucleotide sequence ID" value="XM_030974838.1"/>
</dbReference>
<evidence type="ECO:0000256" key="1">
    <source>
        <dbReference type="ARBA" id="ARBA00004592"/>
    </source>
</evidence>
<feature type="repeat" description="ARM" evidence="8">
    <location>
        <begin position="142"/>
        <end position="184"/>
    </location>
</feature>
<dbReference type="GO" id="GO:0071562">
    <property type="term" value="P:nucleus-vacuole junction assembly"/>
    <property type="evidence" value="ECO:0007669"/>
    <property type="project" value="InterPro"/>
</dbReference>
<keyword evidence="4" id="KW-0677">Repeat</keyword>
<feature type="repeat" description="ARM" evidence="8">
    <location>
        <begin position="268"/>
        <end position="310"/>
    </location>
</feature>
<evidence type="ECO:0000256" key="7">
    <source>
        <dbReference type="ARBA" id="ARBA00026209"/>
    </source>
</evidence>
<keyword evidence="10" id="KW-1185">Reference proteome</keyword>
<evidence type="ECO:0000256" key="8">
    <source>
        <dbReference type="PROSITE-ProRule" id="PRU00259"/>
    </source>
</evidence>
<evidence type="ECO:0000256" key="2">
    <source>
        <dbReference type="ARBA" id="ARBA00005462"/>
    </source>
</evidence>
<dbReference type="InterPro" id="IPR045156">
    <property type="entry name" value="Vac8"/>
</dbReference>
<dbReference type="InterPro" id="IPR016024">
    <property type="entry name" value="ARM-type_fold"/>
</dbReference>
<dbReference type="RefSeq" id="XP_030830697.1">
    <property type="nucleotide sequence ID" value="XM_030974837.1"/>
</dbReference>
<reference evidence="10" key="1">
    <citation type="submission" date="2015-02" db="EMBL/GenBank/DDBJ databases">
        <title>Genome sequencing for Strongylocentrotus purpuratus.</title>
        <authorList>
            <person name="Murali S."/>
            <person name="Liu Y."/>
            <person name="Vee V."/>
            <person name="English A."/>
            <person name="Wang M."/>
            <person name="Skinner E."/>
            <person name="Han Y."/>
            <person name="Muzny D.M."/>
            <person name="Worley K.C."/>
            <person name="Gibbs R.A."/>
        </authorList>
    </citation>
    <scope>NUCLEOTIDE SEQUENCE</scope>
</reference>
<evidence type="ECO:0000313" key="10">
    <source>
        <dbReference type="Proteomes" id="UP000007110"/>
    </source>
</evidence>
<dbReference type="RefSeq" id="XP_030830696.1">
    <property type="nucleotide sequence ID" value="XM_030974836.1"/>
</dbReference>
<dbReference type="OMA" id="VWDKPDG"/>
<evidence type="ECO:0000256" key="3">
    <source>
        <dbReference type="ARBA" id="ARBA00022554"/>
    </source>
</evidence>
<dbReference type="EnsemblMetazoa" id="XM_030974836">
    <property type="protein sequence ID" value="XP_030830696"/>
    <property type="gene ID" value="LOC752458"/>
</dbReference>
<protein>
    <recommendedName>
        <fullName evidence="7">Vacuolar protein 8</fullName>
    </recommendedName>
</protein>
<name>A0A7M7N454_STRPU</name>
<dbReference type="EnsemblMetazoa" id="XM_030974840">
    <property type="protein sequence ID" value="XP_030830700"/>
    <property type="gene ID" value="LOC752458"/>
</dbReference>
<comment type="subcellular location">
    <subcellularLocation>
        <location evidence="1">Vacuole membrane</location>
        <topology evidence="1">Lipid-anchor</topology>
    </subcellularLocation>
</comment>
<feature type="repeat" description="ARM" evidence="8">
    <location>
        <begin position="309"/>
        <end position="351"/>
    </location>
</feature>
<dbReference type="PANTHER" id="PTHR47249:SF1">
    <property type="entry name" value="VACUOLAR PROTEIN 8"/>
    <property type="match status" value="1"/>
</dbReference>
<dbReference type="SUPFAM" id="SSF48371">
    <property type="entry name" value="ARM repeat"/>
    <property type="match status" value="2"/>
</dbReference>
<dbReference type="OrthoDB" id="7537227at2759"/>
<sequence length="551" mass="60156">MDSCLEYVLSLCSCCGCYSKYRHFDDDLYEPLLLDTEREAVKDLLHYLNREYEEKPTISEERLEALCTLTYSENADLQRSAALCLAEISERLMQPISAKVMEPILVLMESSDVETQKAASLALSNFALCGHESNKSVIVKCGALPVLIKLLSSNNVEIQCNACGCITTLATSNTNKMAIVSCNGVPPLMALTTSPDIRVQRNAAGALLNLTHIDSNRTVLVSLGAVTTFLTLLQSRDTDIQYYCAAALSNLAVDEKHRVAVVKEGNHQVIKMLISLLSSPADKVKCQACFALRNLASDDENQVAIVTLGGLPHLHAIMRDSSKETLSAAIAALRNLSIHRLNEIPIVEEGFLEEITTILRRPMMWDAHCHAAGTLRNLAAGSKTRMILSSGALDGLISVFLESTSPVAVQTEVTAALAIIAGNDEAKQMLLHIGEGRVFSRLISLASCSPSREVQYNSAGTIGQLALFSLQSELITINISNIHKYLTRFLRSSDSNFIHIALWTIVHLLKAEAFRTAFGESSLPRLVDTILTSSHPEQLKQLAQTVLDNMG</sequence>
<dbReference type="EnsemblMetazoa" id="XM_030974837">
    <property type="protein sequence ID" value="XP_030830697"/>
    <property type="gene ID" value="LOC752458"/>
</dbReference>
<dbReference type="GeneID" id="752458"/>
<reference evidence="9" key="2">
    <citation type="submission" date="2021-01" db="UniProtKB">
        <authorList>
            <consortium name="EnsemblMetazoa"/>
        </authorList>
    </citation>
    <scope>IDENTIFICATION</scope>
</reference>
<keyword evidence="3" id="KW-0926">Vacuole</keyword>
<organism evidence="9 10">
    <name type="scientific">Strongylocentrotus purpuratus</name>
    <name type="common">Purple sea urchin</name>
    <dbReference type="NCBI Taxonomy" id="7668"/>
    <lineage>
        <taxon>Eukaryota</taxon>
        <taxon>Metazoa</taxon>
        <taxon>Echinodermata</taxon>
        <taxon>Eleutherozoa</taxon>
        <taxon>Echinozoa</taxon>
        <taxon>Echinoidea</taxon>
        <taxon>Euechinoidea</taxon>
        <taxon>Echinacea</taxon>
        <taxon>Camarodonta</taxon>
        <taxon>Echinidea</taxon>
        <taxon>Strongylocentrotidae</taxon>
        <taxon>Strongylocentrotus</taxon>
    </lineage>
</organism>
<keyword evidence="6" id="KW-0449">Lipoprotein</keyword>
<dbReference type="SMART" id="SM00185">
    <property type="entry name" value="ARM"/>
    <property type="match status" value="8"/>
</dbReference>
<dbReference type="Proteomes" id="UP000007110">
    <property type="component" value="Unassembled WGS sequence"/>
</dbReference>
<dbReference type="InParanoid" id="A0A7M7N454"/>
<dbReference type="EnsemblMetazoa" id="XM_030974838">
    <property type="protein sequence ID" value="XP_030830698"/>
    <property type="gene ID" value="LOC752458"/>
</dbReference>
<evidence type="ECO:0000256" key="6">
    <source>
        <dbReference type="ARBA" id="ARBA00023288"/>
    </source>
</evidence>
<dbReference type="KEGG" id="spu:752458"/>
<feature type="repeat" description="ARM" evidence="8">
    <location>
        <begin position="183"/>
        <end position="225"/>
    </location>
</feature>
<keyword evidence="5" id="KW-0472">Membrane</keyword>
<feature type="repeat" description="ARM" evidence="8">
    <location>
        <begin position="224"/>
        <end position="266"/>
    </location>
</feature>
<evidence type="ECO:0000256" key="4">
    <source>
        <dbReference type="ARBA" id="ARBA00022737"/>
    </source>
</evidence>
<dbReference type="InterPro" id="IPR011989">
    <property type="entry name" value="ARM-like"/>
</dbReference>
<dbReference type="PROSITE" id="PS50176">
    <property type="entry name" value="ARM_REPEAT"/>
    <property type="match status" value="5"/>
</dbReference>
<evidence type="ECO:0000256" key="5">
    <source>
        <dbReference type="ARBA" id="ARBA00023136"/>
    </source>
</evidence>
<dbReference type="InterPro" id="IPR000225">
    <property type="entry name" value="Armadillo"/>
</dbReference>
<evidence type="ECO:0000313" key="9">
    <source>
        <dbReference type="EnsemblMetazoa" id="XP_030830700"/>
    </source>
</evidence>
<proteinExistence type="inferred from homology"/>
<dbReference type="GO" id="GO:0043495">
    <property type="term" value="F:protein-membrane adaptor activity"/>
    <property type="evidence" value="ECO:0007669"/>
    <property type="project" value="InterPro"/>
</dbReference>
<dbReference type="Pfam" id="PF13513">
    <property type="entry name" value="HEAT_EZ"/>
    <property type="match status" value="1"/>
</dbReference>